<dbReference type="GO" id="GO:0004497">
    <property type="term" value="F:monooxygenase activity"/>
    <property type="evidence" value="ECO:0007669"/>
    <property type="project" value="UniProtKB-KW"/>
</dbReference>
<dbReference type="InterPro" id="IPR050744">
    <property type="entry name" value="AI-2_Isomerase_LsrG"/>
</dbReference>
<protein>
    <submittedName>
        <fullName evidence="2">Antibiotic biosynthesis monooxygenase</fullName>
    </submittedName>
</protein>
<dbReference type="PANTHER" id="PTHR33336">
    <property type="entry name" value="QUINOL MONOOXYGENASE YGIN-RELATED"/>
    <property type="match status" value="1"/>
</dbReference>
<reference evidence="2 3" key="1">
    <citation type="submission" date="2009-06" db="EMBL/GenBank/DDBJ databases">
        <title>Complete sequence of Desulfovibrio salexigens DSM 2638.</title>
        <authorList>
            <consortium name="US DOE Joint Genome Institute"/>
            <person name="Lucas S."/>
            <person name="Copeland A."/>
            <person name="Lapidus A."/>
            <person name="Glavina del Rio T."/>
            <person name="Tice H."/>
            <person name="Bruce D."/>
            <person name="Goodwin L."/>
            <person name="Pitluck S."/>
            <person name="Munk A.C."/>
            <person name="Brettin T."/>
            <person name="Detter J.C."/>
            <person name="Han C."/>
            <person name="Tapia R."/>
            <person name="Larimer F."/>
            <person name="Land M."/>
            <person name="Hauser L."/>
            <person name="Kyrpides N."/>
            <person name="Anderson I."/>
            <person name="Wall J.D."/>
            <person name="Arkin A.P."/>
            <person name="Dehal P."/>
            <person name="Chivian D."/>
            <person name="Giles B."/>
            <person name="Hazen T.C."/>
        </authorList>
    </citation>
    <scope>NUCLEOTIDE SEQUENCE [LARGE SCALE GENOMIC DNA]</scope>
    <source>
        <strain evidence="3">ATCC 14822 / DSM 2638 / NCIMB 8403 / VKM B-1763</strain>
    </source>
</reference>
<keyword evidence="3" id="KW-1185">Reference proteome</keyword>
<dbReference type="SUPFAM" id="SSF54909">
    <property type="entry name" value="Dimeric alpha+beta barrel"/>
    <property type="match status" value="1"/>
</dbReference>
<dbReference type="OrthoDB" id="287932at2"/>
<keyword evidence="2" id="KW-0560">Oxidoreductase</keyword>
<dbReference type="EMBL" id="CP001649">
    <property type="protein sequence ID" value="ACS79905.1"/>
    <property type="molecule type" value="Genomic_DNA"/>
</dbReference>
<dbReference type="Gene3D" id="3.30.70.100">
    <property type="match status" value="1"/>
</dbReference>
<keyword evidence="2" id="KW-0503">Monooxygenase</keyword>
<dbReference type="STRING" id="526222.Desal_1843"/>
<evidence type="ECO:0000259" key="1">
    <source>
        <dbReference type="PROSITE" id="PS51725"/>
    </source>
</evidence>
<dbReference type="InterPro" id="IPR011008">
    <property type="entry name" value="Dimeric_a/b-barrel"/>
</dbReference>
<dbReference type="Pfam" id="PF03992">
    <property type="entry name" value="ABM"/>
    <property type="match status" value="1"/>
</dbReference>
<dbReference type="HOGENOM" id="CLU_131496_6_2_7"/>
<accession>C6BTX5</accession>
<dbReference type="RefSeq" id="WP_015851721.1">
    <property type="nucleotide sequence ID" value="NC_012881.1"/>
</dbReference>
<evidence type="ECO:0000313" key="3">
    <source>
        <dbReference type="Proteomes" id="UP000002601"/>
    </source>
</evidence>
<name>C6BTX5_MARSD</name>
<proteinExistence type="predicted"/>
<organism evidence="2 3">
    <name type="scientific">Maridesulfovibrio salexigens (strain ATCC 14822 / DSM 2638 / NCIMB 8403 / VKM B-1763)</name>
    <name type="common">Desulfovibrio salexigens</name>
    <dbReference type="NCBI Taxonomy" id="526222"/>
    <lineage>
        <taxon>Bacteria</taxon>
        <taxon>Pseudomonadati</taxon>
        <taxon>Thermodesulfobacteriota</taxon>
        <taxon>Desulfovibrionia</taxon>
        <taxon>Desulfovibrionales</taxon>
        <taxon>Desulfovibrionaceae</taxon>
        <taxon>Maridesulfovibrio</taxon>
    </lineage>
</organism>
<dbReference type="Proteomes" id="UP000002601">
    <property type="component" value="Chromosome"/>
</dbReference>
<dbReference type="PROSITE" id="PS51725">
    <property type="entry name" value="ABM"/>
    <property type="match status" value="1"/>
</dbReference>
<gene>
    <name evidence="2" type="ordered locus">Desal_1843</name>
</gene>
<dbReference type="InterPro" id="IPR007138">
    <property type="entry name" value="ABM_dom"/>
</dbReference>
<feature type="domain" description="ABM" evidence="1">
    <location>
        <begin position="7"/>
        <end position="95"/>
    </location>
</feature>
<dbReference type="KEGG" id="dsa:Desal_1843"/>
<dbReference type="AlphaFoldDB" id="C6BTX5"/>
<dbReference type="PANTHER" id="PTHR33336:SF3">
    <property type="entry name" value="ABM DOMAIN-CONTAINING PROTEIN"/>
    <property type="match status" value="1"/>
</dbReference>
<evidence type="ECO:0000313" key="2">
    <source>
        <dbReference type="EMBL" id="ACS79905.1"/>
    </source>
</evidence>
<sequence length="108" mass="12433">MFCRDNFIITARLQAQPGKEAELKQVLQEGVRACFGQEGLLIYNLHQDKDDPSVFLLYGHFTSEASYRMHMDSEPIRKAYDQVVGFIEDGPEIKFWNILEKVGRSCGF</sequence>